<dbReference type="EMBL" id="JARKIF010000046">
    <property type="protein sequence ID" value="KAJ7608214.1"/>
    <property type="molecule type" value="Genomic_DNA"/>
</dbReference>
<sequence>MRRIIVSREFISSCFILNLITFEKSYHSVRRYKGAGGYSRFSYHCAQASTRKLAPEKIDNLGKRRDKGQMKTYNCNGWLNIWAASDNAHVYVQLKDHLCHETYTCIDIPADVKEIVKNNPDMRVSDLWKTKILPLHPKPNFKRKSIYNLHLKEHQARWRSPKWPKMCAISRRRGVVSGRLRGPERGTRTRAGTLGTPWDILIT</sequence>
<proteinExistence type="predicted"/>
<reference evidence="1" key="1">
    <citation type="submission" date="2023-03" db="EMBL/GenBank/DDBJ databases">
        <title>Massive genome expansion in bonnet fungi (Mycena s.s.) driven by repeated elements and novel gene families across ecological guilds.</title>
        <authorList>
            <consortium name="Lawrence Berkeley National Laboratory"/>
            <person name="Harder C.B."/>
            <person name="Miyauchi S."/>
            <person name="Viragh M."/>
            <person name="Kuo A."/>
            <person name="Thoen E."/>
            <person name="Andreopoulos B."/>
            <person name="Lu D."/>
            <person name="Skrede I."/>
            <person name="Drula E."/>
            <person name="Henrissat B."/>
            <person name="Morin E."/>
            <person name="Kohler A."/>
            <person name="Barry K."/>
            <person name="LaButti K."/>
            <person name="Morin E."/>
            <person name="Salamov A."/>
            <person name="Lipzen A."/>
            <person name="Mereny Z."/>
            <person name="Hegedus B."/>
            <person name="Baldrian P."/>
            <person name="Stursova M."/>
            <person name="Weitz H."/>
            <person name="Taylor A."/>
            <person name="Grigoriev I.V."/>
            <person name="Nagy L.G."/>
            <person name="Martin F."/>
            <person name="Kauserud H."/>
        </authorList>
    </citation>
    <scope>NUCLEOTIDE SEQUENCE</scope>
    <source>
        <strain evidence="1">9284</strain>
    </source>
</reference>
<gene>
    <name evidence="1" type="ORF">FB45DRAFT_763556</name>
</gene>
<comment type="caution">
    <text evidence="1">The sequence shown here is derived from an EMBL/GenBank/DDBJ whole genome shotgun (WGS) entry which is preliminary data.</text>
</comment>
<protein>
    <submittedName>
        <fullName evidence="1">Uncharacterized protein</fullName>
    </submittedName>
</protein>
<dbReference type="AlphaFoldDB" id="A0AAD7F873"/>
<evidence type="ECO:0000313" key="2">
    <source>
        <dbReference type="Proteomes" id="UP001221142"/>
    </source>
</evidence>
<name>A0AAD7F873_9AGAR</name>
<accession>A0AAD7F873</accession>
<dbReference type="Proteomes" id="UP001221142">
    <property type="component" value="Unassembled WGS sequence"/>
</dbReference>
<organism evidence="1 2">
    <name type="scientific">Roridomyces roridus</name>
    <dbReference type="NCBI Taxonomy" id="1738132"/>
    <lineage>
        <taxon>Eukaryota</taxon>
        <taxon>Fungi</taxon>
        <taxon>Dikarya</taxon>
        <taxon>Basidiomycota</taxon>
        <taxon>Agaricomycotina</taxon>
        <taxon>Agaricomycetes</taxon>
        <taxon>Agaricomycetidae</taxon>
        <taxon>Agaricales</taxon>
        <taxon>Marasmiineae</taxon>
        <taxon>Mycenaceae</taxon>
        <taxon>Roridomyces</taxon>
    </lineage>
</organism>
<keyword evidence="2" id="KW-1185">Reference proteome</keyword>
<evidence type="ECO:0000313" key="1">
    <source>
        <dbReference type="EMBL" id="KAJ7608214.1"/>
    </source>
</evidence>